<dbReference type="SUPFAM" id="SSF53448">
    <property type="entry name" value="Nucleotide-diphospho-sugar transferases"/>
    <property type="match status" value="1"/>
</dbReference>
<accession>A0A1H5UJ02</accession>
<evidence type="ECO:0000259" key="2">
    <source>
        <dbReference type="Pfam" id="PF14134"/>
    </source>
</evidence>
<evidence type="ECO:0000259" key="1">
    <source>
        <dbReference type="Pfam" id="PF13521"/>
    </source>
</evidence>
<dbReference type="Gene3D" id="3.40.50.300">
    <property type="entry name" value="P-loop containing nucleotide triphosphate hydrolases"/>
    <property type="match status" value="1"/>
</dbReference>
<dbReference type="InterPro" id="IPR052735">
    <property type="entry name" value="NAD_biosynth-regulator"/>
</dbReference>
<dbReference type="InterPro" id="IPR025393">
    <property type="entry name" value="DUF4301"/>
</dbReference>
<evidence type="ECO:0000313" key="4">
    <source>
        <dbReference type="Proteomes" id="UP000236737"/>
    </source>
</evidence>
<dbReference type="SUPFAM" id="SSF52540">
    <property type="entry name" value="P-loop containing nucleoside triphosphate hydrolases"/>
    <property type="match status" value="1"/>
</dbReference>
<dbReference type="InterPro" id="IPR027417">
    <property type="entry name" value="P-loop_NTPase"/>
</dbReference>
<feature type="domain" description="NadR/Ttd14 AAA" evidence="1">
    <location>
        <begin position="18"/>
        <end position="172"/>
    </location>
</feature>
<protein>
    <submittedName>
        <fullName evidence="3">Nicotinamide-nucleotide adenylyltransferase, NadR type</fullName>
    </submittedName>
</protein>
<reference evidence="4" key="1">
    <citation type="submission" date="2016-10" db="EMBL/GenBank/DDBJ databases">
        <authorList>
            <person name="Varghese N."/>
            <person name="Submissions S."/>
        </authorList>
    </citation>
    <scope>NUCLEOTIDE SEQUENCE [LARGE SCALE GENOMIC DNA]</scope>
    <source>
        <strain evidence="4">CGMCC 1.9230</strain>
    </source>
</reference>
<proteinExistence type="predicted"/>
<dbReference type="PANTHER" id="PTHR37512:SF1">
    <property type="entry name" value="NADR_TTD14 AAA DOMAIN-CONTAINING PROTEIN"/>
    <property type="match status" value="1"/>
</dbReference>
<dbReference type="InterPro" id="IPR038727">
    <property type="entry name" value="NadR/Ttd14_AAA_dom"/>
</dbReference>
<sequence>MEENLRQLQQTGATEIIKIALFGPESTGKTTLAKQLAAYYKTEWVPEFARDYLQEKWDKNQDICNIDDMLPIAYGQTKLENECLFLANKYLFCDTNLMVTKVFSEVYYGYCDPLLDQAAREHKYDLFFLTDIDVPWEKDDLRDQAEGRESVFAVFKQSLIDNKKPFITLTGDKDLRLNKAITIIDDLTEAKKMGFSSIDFVQIYENEIPLKNIKQQLSFFRNGIAKSNLVAPATLFNGILKLSENDFQEKATFFDENKSNLKLEKFVPASGAASRMFKFLLSFLQDFDIENETINAYINRKKDSELSIFIVALEKFPFFNKVDKKLREIYPNFEYLDRDHKNYYFIKLLLAKDYFDFSAKPKGALPFHKYKKRIVTPVEEHLHECMYYASSDGVSNMHFTMSESHLGQFETIINSLKSEVKRKSEIALNVSYSFQNKNTDTIAVDFKNNPFRDENGKLFFRPGGHGALIENLNQLNSDIIFIKNIDNIIHNNIEKTARYKKALAGILIELQEIIFKYLHALDTNKIQQEYLDEILLFLQEKLNIRIPDSFDKRNFDNRVTEIKAILNKPIRVCGMVKNEGESGGGPFWVKDDNGIISLQIVESSQVDLSNENQKNILNASTHFNPVDLVCGIKNYKKEKFDLTQFVDHNSGFIVQKTIFGREIKSYELPGLWNGAMANWITIFVQVPLITFNPVKSVNDLLKSAHQPQ</sequence>
<dbReference type="AlphaFoldDB" id="A0A1H5UJ02"/>
<dbReference type="Proteomes" id="UP000236737">
    <property type="component" value="Unassembled WGS sequence"/>
</dbReference>
<dbReference type="GO" id="GO:0016779">
    <property type="term" value="F:nucleotidyltransferase activity"/>
    <property type="evidence" value="ECO:0007669"/>
    <property type="project" value="UniProtKB-KW"/>
</dbReference>
<dbReference type="InterPro" id="IPR029044">
    <property type="entry name" value="Nucleotide-diphossugar_trans"/>
</dbReference>
<keyword evidence="3" id="KW-0808">Transferase</keyword>
<keyword evidence="3" id="KW-0548">Nucleotidyltransferase</keyword>
<name>A0A1H5UJ02_9FLAO</name>
<feature type="domain" description="DUF4301" evidence="2">
    <location>
        <begin position="199"/>
        <end position="706"/>
    </location>
</feature>
<dbReference type="Pfam" id="PF14134">
    <property type="entry name" value="DUF4301"/>
    <property type="match status" value="1"/>
</dbReference>
<organism evidence="3 4">
    <name type="scientific">Flavobacterium urumqiense</name>
    <dbReference type="NCBI Taxonomy" id="935224"/>
    <lineage>
        <taxon>Bacteria</taxon>
        <taxon>Pseudomonadati</taxon>
        <taxon>Bacteroidota</taxon>
        <taxon>Flavobacteriia</taxon>
        <taxon>Flavobacteriales</taxon>
        <taxon>Flavobacteriaceae</taxon>
        <taxon>Flavobacterium</taxon>
    </lineage>
</organism>
<gene>
    <name evidence="3" type="ORF">SAMN04488130_102260</name>
</gene>
<dbReference type="RefSeq" id="WP_103999004.1">
    <property type="nucleotide sequence ID" value="NZ_FNVP01000002.1"/>
</dbReference>
<dbReference type="EMBL" id="FNVP01000002">
    <property type="protein sequence ID" value="SEF74341.1"/>
    <property type="molecule type" value="Genomic_DNA"/>
</dbReference>
<evidence type="ECO:0000313" key="3">
    <source>
        <dbReference type="EMBL" id="SEF74341.1"/>
    </source>
</evidence>
<dbReference type="Pfam" id="PF13521">
    <property type="entry name" value="AAA_28"/>
    <property type="match status" value="1"/>
</dbReference>
<dbReference type="OrthoDB" id="5572060at2"/>
<dbReference type="PANTHER" id="PTHR37512">
    <property type="entry name" value="TRIFUNCTIONAL NAD BIOSYNTHESIS/REGULATOR PROTEIN NADR"/>
    <property type="match status" value="1"/>
</dbReference>
<keyword evidence="4" id="KW-1185">Reference proteome</keyword>